<dbReference type="Pfam" id="PF00027">
    <property type="entry name" value="cNMP_binding"/>
    <property type="match status" value="1"/>
</dbReference>
<evidence type="ECO:0000259" key="4">
    <source>
        <dbReference type="PROSITE" id="PS50042"/>
    </source>
</evidence>
<dbReference type="GO" id="GO:0005829">
    <property type="term" value="C:cytosol"/>
    <property type="evidence" value="ECO:0007669"/>
    <property type="project" value="TreeGrafter"/>
</dbReference>
<dbReference type="SMART" id="SM00100">
    <property type="entry name" value="cNMP"/>
    <property type="match status" value="1"/>
</dbReference>
<gene>
    <name evidence="6" type="ORF">E8K88_06150</name>
</gene>
<dbReference type="GO" id="GO:0003700">
    <property type="term" value="F:DNA-binding transcription factor activity"/>
    <property type="evidence" value="ECO:0007669"/>
    <property type="project" value="TreeGrafter"/>
</dbReference>
<dbReference type="InterPro" id="IPR036390">
    <property type="entry name" value="WH_DNA-bd_sf"/>
</dbReference>
<evidence type="ECO:0000313" key="6">
    <source>
        <dbReference type="EMBL" id="THJ34569.1"/>
    </source>
</evidence>
<evidence type="ECO:0000256" key="3">
    <source>
        <dbReference type="ARBA" id="ARBA00023163"/>
    </source>
</evidence>
<dbReference type="PANTHER" id="PTHR24567:SF74">
    <property type="entry name" value="HTH-TYPE TRANSCRIPTIONAL REGULATOR ARCR"/>
    <property type="match status" value="1"/>
</dbReference>
<dbReference type="OrthoDB" id="8565101at2"/>
<evidence type="ECO:0000256" key="2">
    <source>
        <dbReference type="ARBA" id="ARBA00023125"/>
    </source>
</evidence>
<keyword evidence="7" id="KW-1185">Reference proteome</keyword>
<dbReference type="AlphaFoldDB" id="A0A4S5BQG8"/>
<reference evidence="6 7" key="1">
    <citation type="submission" date="2019-04" db="EMBL/GenBank/DDBJ databases">
        <title>Lampropedia sp YIM MLB12 draf genome.</title>
        <authorList>
            <person name="Wang Y.-X."/>
        </authorList>
    </citation>
    <scope>NUCLEOTIDE SEQUENCE [LARGE SCALE GENOMIC DNA]</scope>
    <source>
        <strain evidence="6 7">YIM MLB12</strain>
    </source>
</reference>
<dbReference type="InterPro" id="IPR000595">
    <property type="entry name" value="cNMP-bd_dom"/>
</dbReference>
<dbReference type="Proteomes" id="UP000306236">
    <property type="component" value="Unassembled WGS sequence"/>
</dbReference>
<keyword evidence="2" id="KW-0238">DNA-binding</keyword>
<dbReference type="InterPro" id="IPR050397">
    <property type="entry name" value="Env_Response_Regulators"/>
</dbReference>
<proteinExistence type="predicted"/>
<keyword evidence="3" id="KW-0804">Transcription</keyword>
<evidence type="ECO:0000313" key="7">
    <source>
        <dbReference type="Proteomes" id="UP000306236"/>
    </source>
</evidence>
<dbReference type="GO" id="GO:0003677">
    <property type="term" value="F:DNA binding"/>
    <property type="evidence" value="ECO:0007669"/>
    <property type="project" value="UniProtKB-KW"/>
</dbReference>
<dbReference type="InterPro" id="IPR014710">
    <property type="entry name" value="RmlC-like_jellyroll"/>
</dbReference>
<feature type="domain" description="HTH crp-type" evidence="5">
    <location>
        <begin position="156"/>
        <end position="228"/>
    </location>
</feature>
<accession>A0A4S5BQG8</accession>
<dbReference type="InterPro" id="IPR036388">
    <property type="entry name" value="WH-like_DNA-bd_sf"/>
</dbReference>
<feature type="domain" description="Cyclic nucleotide-binding" evidence="4">
    <location>
        <begin position="50"/>
        <end position="125"/>
    </location>
</feature>
<comment type="caution">
    <text evidence="6">The sequence shown here is derived from an EMBL/GenBank/DDBJ whole genome shotgun (WGS) entry which is preliminary data.</text>
</comment>
<sequence length="237" mass="26604">MHSTLLTRDGQLDVSIRRLRNCQLFDGMDDVRLAEVARLCTWHKLEAEQMAEGRPDETFFIICHGKLRVSALSANGREIILTDFDVGEHFGVITRMDTDSAALQVQALEPTLLASLTREDLALIIRDDTVFREGLLQTQQCVTERLVKRLIELGTLKISGRLYSCLLQLAERAGIVNNQATIRPAPLHMELGARIAASREEVSRELARLRKQGLISSSRHALVLLDVAGLKERLQQQ</sequence>
<dbReference type="CDD" id="cd00038">
    <property type="entry name" value="CAP_ED"/>
    <property type="match status" value="1"/>
</dbReference>
<protein>
    <submittedName>
        <fullName evidence="6">Crp/Fnr family transcriptional regulator</fullName>
    </submittedName>
</protein>
<dbReference type="Pfam" id="PF13545">
    <property type="entry name" value="HTH_Crp_2"/>
    <property type="match status" value="1"/>
</dbReference>
<dbReference type="RefSeq" id="WP_136405779.1">
    <property type="nucleotide sequence ID" value="NZ_SSWX01000006.1"/>
</dbReference>
<dbReference type="SUPFAM" id="SSF51206">
    <property type="entry name" value="cAMP-binding domain-like"/>
    <property type="match status" value="1"/>
</dbReference>
<dbReference type="EMBL" id="SSWX01000006">
    <property type="protein sequence ID" value="THJ34569.1"/>
    <property type="molecule type" value="Genomic_DNA"/>
</dbReference>
<dbReference type="InterPro" id="IPR012318">
    <property type="entry name" value="HTH_CRP"/>
</dbReference>
<name>A0A4S5BQG8_9BURK</name>
<keyword evidence="1" id="KW-0805">Transcription regulation</keyword>
<evidence type="ECO:0000256" key="1">
    <source>
        <dbReference type="ARBA" id="ARBA00023015"/>
    </source>
</evidence>
<dbReference type="Gene3D" id="2.60.120.10">
    <property type="entry name" value="Jelly Rolls"/>
    <property type="match status" value="1"/>
</dbReference>
<organism evidence="6 7">
    <name type="scientific">Lampropedia aestuarii</name>
    <dbReference type="NCBI Taxonomy" id="2562762"/>
    <lineage>
        <taxon>Bacteria</taxon>
        <taxon>Pseudomonadati</taxon>
        <taxon>Pseudomonadota</taxon>
        <taxon>Betaproteobacteria</taxon>
        <taxon>Burkholderiales</taxon>
        <taxon>Comamonadaceae</taxon>
        <taxon>Lampropedia</taxon>
    </lineage>
</organism>
<dbReference type="SUPFAM" id="SSF46785">
    <property type="entry name" value="Winged helix' DNA-binding domain"/>
    <property type="match status" value="1"/>
</dbReference>
<dbReference type="InterPro" id="IPR018490">
    <property type="entry name" value="cNMP-bd_dom_sf"/>
</dbReference>
<evidence type="ECO:0000259" key="5">
    <source>
        <dbReference type="PROSITE" id="PS51063"/>
    </source>
</evidence>
<dbReference type="PROSITE" id="PS50042">
    <property type="entry name" value="CNMP_BINDING_3"/>
    <property type="match status" value="1"/>
</dbReference>
<dbReference type="Gene3D" id="1.10.10.10">
    <property type="entry name" value="Winged helix-like DNA-binding domain superfamily/Winged helix DNA-binding domain"/>
    <property type="match status" value="1"/>
</dbReference>
<dbReference type="PANTHER" id="PTHR24567">
    <property type="entry name" value="CRP FAMILY TRANSCRIPTIONAL REGULATORY PROTEIN"/>
    <property type="match status" value="1"/>
</dbReference>
<dbReference type="PROSITE" id="PS51063">
    <property type="entry name" value="HTH_CRP_2"/>
    <property type="match status" value="1"/>
</dbReference>